<organism evidence="4 5">
    <name type="scientific">Arachis hypogaea</name>
    <name type="common">Peanut</name>
    <dbReference type="NCBI Taxonomy" id="3818"/>
    <lineage>
        <taxon>Eukaryota</taxon>
        <taxon>Viridiplantae</taxon>
        <taxon>Streptophyta</taxon>
        <taxon>Embryophyta</taxon>
        <taxon>Tracheophyta</taxon>
        <taxon>Spermatophyta</taxon>
        <taxon>Magnoliopsida</taxon>
        <taxon>eudicotyledons</taxon>
        <taxon>Gunneridae</taxon>
        <taxon>Pentapetalae</taxon>
        <taxon>rosids</taxon>
        <taxon>fabids</taxon>
        <taxon>Fabales</taxon>
        <taxon>Fabaceae</taxon>
        <taxon>Papilionoideae</taxon>
        <taxon>50 kb inversion clade</taxon>
        <taxon>dalbergioids sensu lato</taxon>
        <taxon>Dalbergieae</taxon>
        <taxon>Pterocarpus clade</taxon>
        <taxon>Arachis</taxon>
    </lineage>
</organism>
<dbReference type="STRING" id="3818.A0A445BGH0"/>
<dbReference type="InterPro" id="IPR004159">
    <property type="entry name" value="Put_SAM_MeTrfase"/>
</dbReference>
<dbReference type="PANTHER" id="PTHR44067:SF5">
    <property type="entry name" value="EXPRESSED PROTEIN"/>
    <property type="match status" value="1"/>
</dbReference>
<keyword evidence="5" id="KW-1185">Reference proteome</keyword>
<name>A0A445BGH0_ARAHY</name>
<dbReference type="PANTHER" id="PTHR44067">
    <property type="entry name" value="S-ADENOSYL-L-METHIONINE-DEPENDENT METHYLTRANSFERASE SUPERFAMILY PROTEIN-RELATED"/>
    <property type="match status" value="1"/>
</dbReference>
<dbReference type="AlphaFoldDB" id="A0A445BGH0"/>
<keyword evidence="1" id="KW-0489">Methyltransferase</keyword>
<evidence type="ECO:0000256" key="1">
    <source>
        <dbReference type="ARBA" id="ARBA00022603"/>
    </source>
</evidence>
<protein>
    <recommendedName>
        <fullName evidence="6">Methyltransferase type 11 domain-containing protein</fullName>
    </recommendedName>
</protein>
<reference evidence="4 5" key="1">
    <citation type="submission" date="2019-01" db="EMBL/GenBank/DDBJ databases">
        <title>Sequencing of cultivated peanut Arachis hypogaea provides insights into genome evolution and oil improvement.</title>
        <authorList>
            <person name="Chen X."/>
        </authorList>
    </citation>
    <scope>NUCLEOTIDE SEQUENCE [LARGE SCALE GENOMIC DNA]</scope>
    <source>
        <strain evidence="5">cv. Fuhuasheng</strain>
        <tissue evidence="4">Leaves</tissue>
    </source>
</reference>
<evidence type="ECO:0000256" key="2">
    <source>
        <dbReference type="ARBA" id="ARBA00022679"/>
    </source>
</evidence>
<gene>
    <name evidence="4" type="ORF">Ahy_A09g042600</name>
</gene>
<evidence type="ECO:0008006" key="6">
    <source>
        <dbReference type="Google" id="ProtNLM"/>
    </source>
</evidence>
<evidence type="ECO:0000256" key="3">
    <source>
        <dbReference type="ARBA" id="ARBA00023180"/>
    </source>
</evidence>
<dbReference type="GO" id="GO:0008168">
    <property type="term" value="F:methyltransferase activity"/>
    <property type="evidence" value="ECO:0007669"/>
    <property type="project" value="UniProtKB-KW"/>
</dbReference>
<dbReference type="Proteomes" id="UP000289738">
    <property type="component" value="Chromosome A09"/>
</dbReference>
<evidence type="ECO:0000313" key="5">
    <source>
        <dbReference type="Proteomes" id="UP000289738"/>
    </source>
</evidence>
<keyword evidence="3" id="KW-0325">Glycoprotein</keyword>
<proteinExistence type="predicted"/>
<accession>A0A445BGH0</accession>
<sequence length="156" mass="17453">MTLNLDHYPRKSFDCFHRQNPNLGFNPSFDSSKFTTYKTDLDLPISQLFQIAKSTKSVIQLGFDVGGGTGSFAATTKLRNVIVVMTTMRMGVPYSEAVALRGLVPLHVPLQQRLPVFDGVFDLVRCGCAVNRWILVTMMEFLLFDVDKILRGGGYL</sequence>
<comment type="caution">
    <text evidence="4">The sequence shown here is derived from an EMBL/GenBank/DDBJ whole genome shotgun (WGS) entry which is preliminary data.</text>
</comment>
<dbReference type="GO" id="GO:0032259">
    <property type="term" value="P:methylation"/>
    <property type="evidence" value="ECO:0007669"/>
    <property type="project" value="UniProtKB-KW"/>
</dbReference>
<evidence type="ECO:0000313" key="4">
    <source>
        <dbReference type="EMBL" id="RYR37721.1"/>
    </source>
</evidence>
<dbReference type="EMBL" id="SDMP01000009">
    <property type="protein sequence ID" value="RYR37721.1"/>
    <property type="molecule type" value="Genomic_DNA"/>
</dbReference>
<dbReference type="Pfam" id="PF03141">
    <property type="entry name" value="Methyltransf_29"/>
    <property type="match status" value="1"/>
</dbReference>
<keyword evidence="2" id="KW-0808">Transferase</keyword>
<dbReference type="InterPro" id="IPR053223">
    <property type="entry name" value="Prob_Methyltransferase"/>
</dbReference>